<evidence type="ECO:0000313" key="3">
    <source>
        <dbReference type="Proteomes" id="UP000011750"/>
    </source>
</evidence>
<dbReference type="InParanoid" id="M4F4K9"/>
<organism evidence="2 3">
    <name type="scientific">Brassica campestris</name>
    <name type="common">Field mustard</name>
    <dbReference type="NCBI Taxonomy" id="3711"/>
    <lineage>
        <taxon>Eukaryota</taxon>
        <taxon>Viridiplantae</taxon>
        <taxon>Streptophyta</taxon>
        <taxon>Embryophyta</taxon>
        <taxon>Tracheophyta</taxon>
        <taxon>Spermatophyta</taxon>
        <taxon>Magnoliopsida</taxon>
        <taxon>eudicotyledons</taxon>
        <taxon>Gunneridae</taxon>
        <taxon>Pentapetalae</taxon>
        <taxon>rosids</taxon>
        <taxon>malvids</taxon>
        <taxon>Brassicales</taxon>
        <taxon>Brassicaceae</taxon>
        <taxon>Brassiceae</taxon>
        <taxon>Brassica</taxon>
    </lineage>
</organism>
<reference evidence="3" key="1">
    <citation type="journal article" date="2011" name="Nat. Genet.">
        <title>The genome of the mesopolyploid crop species Brassica rapa.</title>
        <authorList>
            <consortium name="Brassica rapa Genome Sequencing Project Consortium"/>
            <person name="Wang X."/>
            <person name="Wang H."/>
            <person name="Wang J."/>
            <person name="Sun R."/>
            <person name="Wu J."/>
            <person name="Liu S."/>
            <person name="Bai Y."/>
            <person name="Mun J.H."/>
            <person name="Bancroft I."/>
            <person name="Cheng F."/>
            <person name="Huang S."/>
            <person name="Li X."/>
            <person name="Hua W."/>
            <person name="Wang J."/>
            <person name="Wang X."/>
            <person name="Freeling M."/>
            <person name="Pires J.C."/>
            <person name="Paterson A.H."/>
            <person name="Chalhoub B."/>
            <person name="Wang B."/>
            <person name="Hayward A."/>
            <person name="Sharpe A.G."/>
            <person name="Park B.S."/>
            <person name="Weisshaar B."/>
            <person name="Liu B."/>
            <person name="Li B."/>
            <person name="Liu B."/>
            <person name="Tong C."/>
            <person name="Song C."/>
            <person name="Duran C."/>
            <person name="Peng C."/>
            <person name="Geng C."/>
            <person name="Koh C."/>
            <person name="Lin C."/>
            <person name="Edwards D."/>
            <person name="Mu D."/>
            <person name="Shen D."/>
            <person name="Soumpourou E."/>
            <person name="Li F."/>
            <person name="Fraser F."/>
            <person name="Conant G."/>
            <person name="Lassalle G."/>
            <person name="King G.J."/>
            <person name="Bonnema G."/>
            <person name="Tang H."/>
            <person name="Wang H."/>
            <person name="Belcram H."/>
            <person name="Zhou H."/>
            <person name="Hirakawa H."/>
            <person name="Abe H."/>
            <person name="Guo H."/>
            <person name="Wang H."/>
            <person name="Jin H."/>
            <person name="Parkin I.A."/>
            <person name="Batley J."/>
            <person name="Kim J.S."/>
            <person name="Just J."/>
            <person name="Li J."/>
            <person name="Xu J."/>
            <person name="Deng J."/>
            <person name="Kim J.A."/>
            <person name="Li J."/>
            <person name="Yu J."/>
            <person name="Meng J."/>
            <person name="Wang J."/>
            <person name="Min J."/>
            <person name="Poulain J."/>
            <person name="Wang J."/>
            <person name="Hatakeyama K."/>
            <person name="Wu K."/>
            <person name="Wang L."/>
            <person name="Fang L."/>
            <person name="Trick M."/>
            <person name="Links M.G."/>
            <person name="Zhao M."/>
            <person name="Jin M."/>
            <person name="Ramchiary N."/>
            <person name="Drou N."/>
            <person name="Berkman P.J."/>
            <person name="Cai Q."/>
            <person name="Huang Q."/>
            <person name="Li R."/>
            <person name="Tabata S."/>
            <person name="Cheng S."/>
            <person name="Zhang S."/>
            <person name="Zhang S."/>
            <person name="Huang S."/>
            <person name="Sato S."/>
            <person name="Sun S."/>
            <person name="Kwon S.J."/>
            <person name="Choi S.R."/>
            <person name="Lee T.H."/>
            <person name="Fan W."/>
            <person name="Zhao X."/>
            <person name="Tan X."/>
            <person name="Xu X."/>
            <person name="Wang Y."/>
            <person name="Qiu Y."/>
            <person name="Yin Y."/>
            <person name="Li Y."/>
            <person name="Du Y."/>
            <person name="Liao Y."/>
            <person name="Lim Y."/>
            <person name="Narusaka Y."/>
            <person name="Wang Y."/>
            <person name="Wang Z."/>
            <person name="Li Z."/>
            <person name="Wang Z."/>
            <person name="Xiong Z."/>
            <person name="Zhang Z."/>
        </authorList>
    </citation>
    <scope>NUCLEOTIDE SEQUENCE [LARGE SCALE GENOMIC DNA]</scope>
    <source>
        <strain evidence="3">cv. Chiifu-401-42</strain>
    </source>
</reference>
<sequence length="453" mass="49077">MENDDGGQRGNRRKSLRHNKNVGVDVGGSVSPRWSARNRTTSPEEEATGRAKRLSKQPANAQQESIRKQRRISGFFRRGGSNSVDPKKFAALEGRVNECFVEVAKLRSVCEKQGRTIKILKQRLKATIQKKYRRSAIKVRGADAKRQAVDKDPDTTTSLAPEHNADVCGELDFPEGGNLDGFPGPDEQRGVAEVFFASPANVGFFFTVACLYKLKGSLLQAEHAENAPVEVTTDGISQVVSTFKFAGCWDVLCSRFTFFENHLQEQGCLDDLVGAVMREAGVLSELGEAKGQGGVILLESIPGPPSVGMSDVSIAPTQAGVSGEDSAKRSGLVEEFMVVSGEIKDKVEKPMVVDKVVAEFPVPVPVIMVLGPHQEDLMCTCVVVDKWTSGMYECTTSVLVCRLYIGANFGMTTNRWTKSFIVHEDVVVCTSLGDSDGVVCTSLGDLLVSGGYT</sequence>
<dbReference type="Gramene" id="Bra036009.1">
    <property type="protein sequence ID" value="Bra036009.1-P"/>
    <property type="gene ID" value="Bra036009"/>
</dbReference>
<feature type="region of interest" description="Disordered" evidence="1">
    <location>
        <begin position="1"/>
        <end position="66"/>
    </location>
</feature>
<evidence type="ECO:0000256" key="1">
    <source>
        <dbReference type="SAM" id="MobiDB-lite"/>
    </source>
</evidence>
<name>M4F4K9_BRACM</name>
<protein>
    <submittedName>
        <fullName evidence="2">Uncharacterized protein</fullName>
    </submittedName>
</protein>
<proteinExistence type="predicted"/>
<reference evidence="2" key="3">
    <citation type="submission" date="2023-03" db="UniProtKB">
        <authorList>
            <consortium name="EnsemblPlants"/>
        </authorList>
    </citation>
    <scope>IDENTIFICATION</scope>
    <source>
        <strain evidence="2">cv. Chiifu-401-42</strain>
    </source>
</reference>
<accession>M4F4K9</accession>
<reference evidence="3" key="2">
    <citation type="journal article" date="2018" name="Hortic Res">
        <title>Improved Brassica rapa reference genome by single-molecule sequencing and chromosome conformation capture technologies.</title>
        <authorList>
            <person name="Zhang L."/>
            <person name="Cai X."/>
            <person name="Wu J."/>
            <person name="Liu M."/>
            <person name="Grob S."/>
            <person name="Cheng F."/>
            <person name="Liang J."/>
            <person name="Cai C."/>
            <person name="Liu Z."/>
            <person name="Liu B."/>
            <person name="Wang F."/>
            <person name="Li S."/>
            <person name="Liu F."/>
            <person name="Li X."/>
            <person name="Cheng L."/>
            <person name="Yang W."/>
            <person name="Li M.H."/>
            <person name="Grossniklaus U."/>
            <person name="Zheng H."/>
            <person name="Wang X."/>
        </authorList>
    </citation>
    <scope>NUCLEOTIDE SEQUENCE [LARGE SCALE GENOMIC DNA]</scope>
    <source>
        <strain evidence="3">cv. Chiifu-401-42</strain>
    </source>
</reference>
<dbReference type="EnsemblPlants" id="Bra036009.1">
    <property type="protein sequence ID" value="Bra036009.1-P"/>
    <property type="gene ID" value="Bra036009"/>
</dbReference>
<dbReference type="Proteomes" id="UP000011750">
    <property type="component" value="Unassembled WGS sequence"/>
</dbReference>
<keyword evidence="3" id="KW-1185">Reference proteome</keyword>
<dbReference type="AlphaFoldDB" id="M4F4K9"/>
<feature type="compositionally biased region" description="Basic residues" evidence="1">
    <location>
        <begin position="10"/>
        <end position="20"/>
    </location>
</feature>
<dbReference type="HOGENOM" id="CLU_604635_0_0_1"/>
<evidence type="ECO:0000313" key="2">
    <source>
        <dbReference type="EnsemblPlants" id="Bra036009.1-P"/>
    </source>
</evidence>